<dbReference type="PANTHER" id="PTHR30629:SF2">
    <property type="entry name" value="PROPHAGE INTEGRASE INTS-RELATED"/>
    <property type="match status" value="1"/>
</dbReference>
<evidence type="ECO:0000256" key="3">
    <source>
        <dbReference type="ARBA" id="ARBA00023125"/>
    </source>
</evidence>
<dbReference type="InterPro" id="IPR002104">
    <property type="entry name" value="Integrase_catalytic"/>
</dbReference>
<dbReference type="GO" id="GO:0003677">
    <property type="term" value="F:DNA binding"/>
    <property type="evidence" value="ECO:0007669"/>
    <property type="project" value="UniProtKB-KW"/>
</dbReference>
<dbReference type="eggNOG" id="COG0582">
    <property type="taxonomic scope" value="Bacteria"/>
</dbReference>
<dbReference type="HOGENOM" id="CLU_027562_0_4_4"/>
<dbReference type="Pfam" id="PF13356">
    <property type="entry name" value="Arm-DNA-bind_3"/>
    <property type="match status" value="1"/>
</dbReference>
<dbReference type="CDD" id="cd00801">
    <property type="entry name" value="INT_P4_C"/>
    <property type="match status" value="1"/>
</dbReference>
<proteinExistence type="inferred from homology"/>
<dbReference type="EMBL" id="CU207211">
    <property type="protein sequence ID" value="CAL61992.1"/>
    <property type="molecule type" value="Genomic_DNA"/>
</dbReference>
<evidence type="ECO:0000259" key="6">
    <source>
        <dbReference type="PROSITE" id="PS51898"/>
    </source>
</evidence>
<comment type="similarity">
    <text evidence="1">Belongs to the 'phage' integrase family.</text>
</comment>
<protein>
    <submittedName>
        <fullName evidence="7">Phage integrase</fullName>
    </submittedName>
</protein>
<dbReference type="InterPro" id="IPR010998">
    <property type="entry name" value="Integrase_recombinase_N"/>
</dbReference>
<dbReference type="Proteomes" id="UP000006697">
    <property type="component" value="Chromosome"/>
</dbReference>
<dbReference type="InterPro" id="IPR013762">
    <property type="entry name" value="Integrase-like_cat_sf"/>
</dbReference>
<dbReference type="GO" id="GO:0006310">
    <property type="term" value="P:DNA recombination"/>
    <property type="evidence" value="ECO:0007669"/>
    <property type="project" value="UniProtKB-KW"/>
</dbReference>
<dbReference type="InterPro" id="IPR025166">
    <property type="entry name" value="Integrase_DNA_bind_dom"/>
</dbReference>
<dbReference type="AlphaFoldDB" id="A4G655"/>
<dbReference type="Gene3D" id="1.10.150.130">
    <property type="match status" value="1"/>
</dbReference>
<accession>A4G655</accession>
<dbReference type="InterPro" id="IPR011010">
    <property type="entry name" value="DNA_brk_join_enz"/>
</dbReference>
<evidence type="ECO:0000313" key="7">
    <source>
        <dbReference type="EMBL" id="CAL61992.1"/>
    </source>
</evidence>
<dbReference type="Gene3D" id="1.10.443.10">
    <property type="entry name" value="Intergrase catalytic core"/>
    <property type="match status" value="1"/>
</dbReference>
<evidence type="ECO:0000256" key="1">
    <source>
        <dbReference type="ARBA" id="ARBA00008857"/>
    </source>
</evidence>
<keyword evidence="2" id="KW-0229">DNA integration</keyword>
<keyword evidence="8" id="KW-1185">Reference proteome</keyword>
<name>A4G655_HERAR</name>
<gene>
    <name evidence="7" type="ordered locus">HEAR1837</name>
</gene>
<keyword evidence="4" id="KW-0233">DNA recombination</keyword>
<dbReference type="PROSITE" id="PS51898">
    <property type="entry name" value="TYR_RECOMBINASE"/>
    <property type="match status" value="1"/>
</dbReference>
<dbReference type="InterPro" id="IPR050808">
    <property type="entry name" value="Phage_Integrase"/>
</dbReference>
<dbReference type="Pfam" id="PF00589">
    <property type="entry name" value="Phage_integrase"/>
    <property type="match status" value="1"/>
</dbReference>
<reference evidence="7 8" key="1">
    <citation type="journal article" date="2007" name="PLoS Genet.">
        <title>A tale of two oxidation states: bacterial colonization of arsenic-rich environments.</title>
        <authorList>
            <person name="Muller D."/>
            <person name="Medigue C."/>
            <person name="Koechler S."/>
            <person name="Barbe V."/>
            <person name="Barakat M."/>
            <person name="Talla E."/>
            <person name="Bonnefoy V."/>
            <person name="Krin E."/>
            <person name="Arsene-Ploetze F."/>
            <person name="Carapito C."/>
            <person name="Chandler M."/>
            <person name="Cournoyer B."/>
            <person name="Cruveiller S."/>
            <person name="Dossat C."/>
            <person name="Duval S."/>
            <person name="Heymann M."/>
            <person name="Leize E."/>
            <person name="Lieutaud A."/>
            <person name="Lievremont D."/>
            <person name="Makita Y."/>
            <person name="Mangenot S."/>
            <person name="Nitschke W."/>
            <person name="Ortet P."/>
            <person name="Perdrial N."/>
            <person name="Schoepp B."/>
            <person name="Siguier N."/>
            <person name="Simeonova D.D."/>
            <person name="Rouy Z."/>
            <person name="Segurens B."/>
            <person name="Turlin E."/>
            <person name="Vallenet D."/>
            <person name="Van Dorsselaer A."/>
            <person name="Weiss S."/>
            <person name="Weissenbach J."/>
            <person name="Lett M.C."/>
            <person name="Danchin A."/>
            <person name="Bertin P.N."/>
        </authorList>
    </citation>
    <scope>NUCLEOTIDE SEQUENCE [LARGE SCALE GENOMIC DNA]</scope>
    <source>
        <strain evidence="8">ULPAs1</strain>
    </source>
</reference>
<feature type="region of interest" description="Disordered" evidence="5">
    <location>
        <begin position="333"/>
        <end position="352"/>
    </location>
</feature>
<feature type="domain" description="Tyr recombinase" evidence="6">
    <location>
        <begin position="221"/>
        <end position="418"/>
    </location>
</feature>
<dbReference type="SUPFAM" id="SSF56349">
    <property type="entry name" value="DNA breaking-rejoining enzymes"/>
    <property type="match status" value="1"/>
</dbReference>
<keyword evidence="3" id="KW-0238">DNA-binding</keyword>
<organism evidence="7 8">
    <name type="scientific">Herminiimonas arsenicoxydans</name>
    <dbReference type="NCBI Taxonomy" id="204773"/>
    <lineage>
        <taxon>Bacteria</taxon>
        <taxon>Pseudomonadati</taxon>
        <taxon>Pseudomonadota</taxon>
        <taxon>Betaproteobacteria</taxon>
        <taxon>Burkholderiales</taxon>
        <taxon>Oxalobacteraceae</taxon>
        <taxon>Herminiimonas</taxon>
    </lineage>
</organism>
<dbReference type="OrthoDB" id="9775880at2"/>
<dbReference type="PANTHER" id="PTHR30629">
    <property type="entry name" value="PROPHAGE INTEGRASE"/>
    <property type="match status" value="1"/>
</dbReference>
<evidence type="ECO:0000256" key="4">
    <source>
        <dbReference type="ARBA" id="ARBA00023172"/>
    </source>
</evidence>
<sequence length="440" mass="50179">MAKMTVQQVAALKAKDKPYKRNVDNGLQLRIATNGVKTWVIQYVVNGKQREYRLSRPYGTNTDDGHLSLLDARNEAAKIRALARDGIDFQIQKEEAKVADTAKRAEADAENLTTQNLFDEWVITTDRKDKGAELRRLFARDVLPKVGTKALKSLAEKDMRGILDAVVNRGSDRMAVMLLSDLKQMFRWAEKRRPWKKLIDDNPIEHLEAKRITSADYDGAERTRTLSADEIKELADKLPDAGLLKRTEICMWIMLSCCCRIGEVIKARWEHIDLDAGIWTIPKENAKNKMAHTIYLSAFALPRFRELKQLSGKSTWCFPREDDEMHVCIKSTTKQIRDRQKPPGGKPMSNRSKKADALILTAGDWVPHDLRRTGATMMQSLGVVPDVIERCLNHVEPNKLRRTYQTYDYATEKQEAWQLLGDRLSLILNPAGNVIVLRKA</sequence>
<evidence type="ECO:0000313" key="8">
    <source>
        <dbReference type="Proteomes" id="UP000006697"/>
    </source>
</evidence>
<evidence type="ECO:0000256" key="5">
    <source>
        <dbReference type="SAM" id="MobiDB-lite"/>
    </source>
</evidence>
<dbReference type="InterPro" id="IPR038488">
    <property type="entry name" value="Integrase_DNA-bd_sf"/>
</dbReference>
<dbReference type="GO" id="GO:0015074">
    <property type="term" value="P:DNA integration"/>
    <property type="evidence" value="ECO:0007669"/>
    <property type="project" value="UniProtKB-KW"/>
</dbReference>
<dbReference type="KEGG" id="har:HEAR1837"/>
<evidence type="ECO:0000256" key="2">
    <source>
        <dbReference type="ARBA" id="ARBA00022908"/>
    </source>
</evidence>
<dbReference type="Gene3D" id="3.30.160.390">
    <property type="entry name" value="Integrase, DNA-binding domain"/>
    <property type="match status" value="1"/>
</dbReference>